<keyword evidence="3" id="KW-1185">Reference proteome</keyword>
<comment type="caution">
    <text evidence="2">The sequence shown here is derived from an EMBL/GenBank/DDBJ whole genome shotgun (WGS) entry which is preliminary data.</text>
</comment>
<dbReference type="Proteomes" id="UP001231518">
    <property type="component" value="Chromosome 6"/>
</dbReference>
<organism evidence="2 3">
    <name type="scientific">Mythimna separata</name>
    <name type="common">Oriental armyworm</name>
    <name type="synonym">Pseudaletia separata</name>
    <dbReference type="NCBI Taxonomy" id="271217"/>
    <lineage>
        <taxon>Eukaryota</taxon>
        <taxon>Metazoa</taxon>
        <taxon>Ecdysozoa</taxon>
        <taxon>Arthropoda</taxon>
        <taxon>Hexapoda</taxon>
        <taxon>Insecta</taxon>
        <taxon>Pterygota</taxon>
        <taxon>Neoptera</taxon>
        <taxon>Endopterygota</taxon>
        <taxon>Lepidoptera</taxon>
        <taxon>Glossata</taxon>
        <taxon>Ditrysia</taxon>
        <taxon>Noctuoidea</taxon>
        <taxon>Noctuidae</taxon>
        <taxon>Noctuinae</taxon>
        <taxon>Hadenini</taxon>
        <taxon>Mythimna</taxon>
    </lineage>
</organism>
<name>A0AAD7YX91_MYTSE</name>
<protein>
    <submittedName>
        <fullName evidence="2">Uncharacterized protein</fullName>
    </submittedName>
</protein>
<proteinExistence type="predicted"/>
<gene>
    <name evidence="2" type="ORF">PYW07_015178</name>
</gene>
<sequence length="156" mass="16534">MACIRVRRENSPAPIASTGTRRYSAQVGHTSTVCSTVSSGRSTSVVTPERPFPLDPMQEPPELIVSGEDLRHTEREDAMTSFQPLLKEGTYRRNDAGTLSAIPRLVVAAEFRPGVASPRANRACVQGLLPPDPTVAGQQGGSPLRGRSCGIPAPSG</sequence>
<evidence type="ECO:0000256" key="1">
    <source>
        <dbReference type="SAM" id="MobiDB-lite"/>
    </source>
</evidence>
<feature type="compositionally biased region" description="Low complexity" evidence="1">
    <location>
        <begin position="27"/>
        <end position="47"/>
    </location>
</feature>
<evidence type="ECO:0000313" key="3">
    <source>
        <dbReference type="Proteomes" id="UP001231518"/>
    </source>
</evidence>
<reference evidence="2" key="1">
    <citation type="submission" date="2023-03" db="EMBL/GenBank/DDBJ databases">
        <title>Chromosome-level genomes of two armyworms, Mythimna separata and Mythimna loreyi, provide insights into the biosynthesis and reception of sex pheromones.</title>
        <authorList>
            <person name="Zhao H."/>
        </authorList>
    </citation>
    <scope>NUCLEOTIDE SEQUENCE</scope>
    <source>
        <strain evidence="2">BeijingLab</strain>
        <tissue evidence="2">Pupa</tissue>
    </source>
</reference>
<dbReference type="EMBL" id="JARGEI010000004">
    <property type="protein sequence ID" value="KAJ8732579.1"/>
    <property type="molecule type" value="Genomic_DNA"/>
</dbReference>
<feature type="region of interest" description="Disordered" evidence="1">
    <location>
        <begin position="1"/>
        <end position="62"/>
    </location>
</feature>
<feature type="compositionally biased region" description="Basic and acidic residues" evidence="1">
    <location>
        <begin position="1"/>
        <end position="10"/>
    </location>
</feature>
<evidence type="ECO:0000313" key="2">
    <source>
        <dbReference type="EMBL" id="KAJ8732579.1"/>
    </source>
</evidence>
<feature type="region of interest" description="Disordered" evidence="1">
    <location>
        <begin position="131"/>
        <end position="156"/>
    </location>
</feature>
<dbReference type="AlphaFoldDB" id="A0AAD7YX91"/>
<accession>A0AAD7YX91</accession>